<dbReference type="PANTHER" id="PTHR34921">
    <property type="entry name" value="MEIOTIC RECOMBINATION PROTEIN REC114"/>
    <property type="match status" value="1"/>
</dbReference>
<reference evidence="1" key="4">
    <citation type="submission" date="2025-09" db="UniProtKB">
        <authorList>
            <consortium name="Ensembl"/>
        </authorList>
    </citation>
    <scope>IDENTIFICATION</scope>
    <source>
        <strain evidence="1">HNI</strain>
    </source>
</reference>
<organism evidence="1 2">
    <name type="scientific">Oryzias latipes</name>
    <name type="common">Japanese rice fish</name>
    <name type="synonym">Japanese killifish</name>
    <dbReference type="NCBI Taxonomy" id="8090"/>
    <lineage>
        <taxon>Eukaryota</taxon>
        <taxon>Metazoa</taxon>
        <taxon>Chordata</taxon>
        <taxon>Craniata</taxon>
        <taxon>Vertebrata</taxon>
        <taxon>Euteleostomi</taxon>
        <taxon>Actinopterygii</taxon>
        <taxon>Neopterygii</taxon>
        <taxon>Teleostei</taxon>
        <taxon>Neoteleostei</taxon>
        <taxon>Acanthomorphata</taxon>
        <taxon>Ovalentaria</taxon>
        <taxon>Atherinomorphae</taxon>
        <taxon>Beloniformes</taxon>
        <taxon>Adrianichthyidae</taxon>
        <taxon>Oryziinae</taxon>
        <taxon>Oryzias</taxon>
    </lineage>
</organism>
<dbReference type="Proteomes" id="UP000265180">
    <property type="component" value="Chromosome 3"/>
</dbReference>
<accession>A0A3P9LIC8</accession>
<evidence type="ECO:0008006" key="3">
    <source>
        <dbReference type="Google" id="ProtNLM"/>
    </source>
</evidence>
<reference evidence="1 2" key="2">
    <citation type="submission" date="2017-04" db="EMBL/GenBank/DDBJ databases">
        <title>CpG methylation of centromeres and impact of large insertions on vertebrate speciation.</title>
        <authorList>
            <person name="Ichikawa K."/>
            <person name="Yoshimura J."/>
            <person name="Morishita S."/>
        </authorList>
    </citation>
    <scope>NUCLEOTIDE SEQUENCE</scope>
    <source>
        <strain evidence="1 2">HNI</strain>
    </source>
</reference>
<proteinExistence type="predicted"/>
<evidence type="ECO:0000313" key="1">
    <source>
        <dbReference type="Ensembl" id="ENSORLP00020020481.1"/>
    </source>
</evidence>
<reference evidence="1" key="3">
    <citation type="submission" date="2025-08" db="UniProtKB">
        <authorList>
            <consortium name="Ensembl"/>
        </authorList>
    </citation>
    <scope>IDENTIFICATION</scope>
    <source>
        <strain evidence="1">HNI</strain>
    </source>
</reference>
<dbReference type="InterPro" id="IPR029168">
    <property type="entry name" value="REC114L"/>
</dbReference>
<dbReference type="AlphaFoldDB" id="A0A3P9LIC8"/>
<name>A0A3P9LIC8_ORYLA</name>
<dbReference type="Pfam" id="PF15165">
    <property type="entry name" value="REC114-like"/>
    <property type="match status" value="1"/>
</dbReference>
<dbReference type="PANTHER" id="PTHR34921:SF1">
    <property type="entry name" value="MEIOTIC RECOMBINATION PROTEIN REC114"/>
    <property type="match status" value="1"/>
</dbReference>
<reference key="1">
    <citation type="journal article" date="2007" name="Nature">
        <title>The medaka draft genome and insights into vertebrate genome evolution.</title>
        <authorList>
            <person name="Kasahara M."/>
            <person name="Naruse K."/>
            <person name="Sasaki S."/>
            <person name="Nakatani Y."/>
            <person name="Qu W."/>
            <person name="Ahsan B."/>
            <person name="Yamada T."/>
            <person name="Nagayasu Y."/>
            <person name="Doi K."/>
            <person name="Kasai Y."/>
            <person name="Jindo T."/>
            <person name="Kobayashi D."/>
            <person name="Shimada A."/>
            <person name="Toyoda A."/>
            <person name="Kuroki Y."/>
            <person name="Fujiyama A."/>
            <person name="Sasaki T."/>
            <person name="Shimizu A."/>
            <person name="Asakawa S."/>
            <person name="Shimizu N."/>
            <person name="Hashimoto S."/>
            <person name="Yang J."/>
            <person name="Lee Y."/>
            <person name="Matsushima K."/>
            <person name="Sugano S."/>
            <person name="Sakaizumi M."/>
            <person name="Narita T."/>
            <person name="Ohishi K."/>
            <person name="Haga S."/>
            <person name="Ohta F."/>
            <person name="Nomoto H."/>
            <person name="Nogata K."/>
            <person name="Morishita T."/>
            <person name="Endo T."/>
            <person name="Shin-I T."/>
            <person name="Takeda H."/>
            <person name="Morishita S."/>
            <person name="Kohara Y."/>
        </authorList>
    </citation>
    <scope>NUCLEOTIDE SEQUENCE [LARGE SCALE GENOMIC DNA]</scope>
    <source>
        <strain>Hd-rR</strain>
    </source>
</reference>
<evidence type="ECO:0000313" key="2">
    <source>
        <dbReference type="Proteomes" id="UP000265180"/>
    </source>
</evidence>
<protein>
    <recommendedName>
        <fullName evidence="3">Meiotic recombination protein REC114</fullName>
    </recommendedName>
</protein>
<sequence length="352" mass="39532">MRRRTSAESESCACRLVMDERLPRNLRQSPFELVFIGLPMSVSMIPDSPLFVSPIPLQLPPEVGDGKGFILMLFLRVSLSASSPSPIIDAFCPMCCGKLYSLLRMEECNLSIMTLRKTEPQIPRLSWKMSVSQTWNLKRYGRFIPCSGKNKKAQKPWKIFEDKNGKSKIFLTILESGHLLVTQGQESLETIPLLSGCDCLKVQQKSDNLMFQMTVKGVSRMLRMQFDGRDRAEAMSECSSAAEELKKYLSVTTLDDPAVHPNQPPADTPAPATQLIGEEKSLEADIMERSLPIQHLAKHFLGKASLTLPQMHSHTRLAESDLEPLLRLCLLDPSFPAFVENVEAQLQKLLEE</sequence>
<dbReference type="Ensembl" id="ENSORLT00020029876.1">
    <property type="protein sequence ID" value="ENSORLP00020020481.1"/>
    <property type="gene ID" value="ENSORLG00020021489.1"/>
</dbReference>